<dbReference type="AlphaFoldDB" id="A0A4S8II69"/>
<organism evidence="2 3">
    <name type="scientific">Musa balbisiana</name>
    <name type="common">Banana</name>
    <dbReference type="NCBI Taxonomy" id="52838"/>
    <lineage>
        <taxon>Eukaryota</taxon>
        <taxon>Viridiplantae</taxon>
        <taxon>Streptophyta</taxon>
        <taxon>Embryophyta</taxon>
        <taxon>Tracheophyta</taxon>
        <taxon>Spermatophyta</taxon>
        <taxon>Magnoliopsida</taxon>
        <taxon>Liliopsida</taxon>
        <taxon>Zingiberales</taxon>
        <taxon>Musaceae</taxon>
        <taxon>Musa</taxon>
    </lineage>
</organism>
<dbReference type="EMBL" id="PYDT01000010">
    <property type="protein sequence ID" value="THU47504.1"/>
    <property type="molecule type" value="Genomic_DNA"/>
</dbReference>
<keyword evidence="3" id="KW-1185">Reference proteome</keyword>
<evidence type="ECO:0000313" key="3">
    <source>
        <dbReference type="Proteomes" id="UP000317650"/>
    </source>
</evidence>
<accession>A0A4S8II69</accession>
<proteinExistence type="predicted"/>
<comment type="caution">
    <text evidence="2">The sequence shown here is derived from an EMBL/GenBank/DDBJ whole genome shotgun (WGS) entry which is preliminary data.</text>
</comment>
<gene>
    <name evidence="2" type="ORF">C4D60_Mb09t16220</name>
</gene>
<reference evidence="2 3" key="1">
    <citation type="journal article" date="2019" name="Nat. Plants">
        <title>Genome sequencing of Musa balbisiana reveals subgenome evolution and function divergence in polyploid bananas.</title>
        <authorList>
            <person name="Yao X."/>
        </authorList>
    </citation>
    <scope>NUCLEOTIDE SEQUENCE [LARGE SCALE GENOMIC DNA]</scope>
    <source>
        <strain evidence="3">cv. DH-PKW</strain>
        <tissue evidence="2">Leaves</tissue>
    </source>
</reference>
<dbReference type="Proteomes" id="UP000317650">
    <property type="component" value="Chromosome 9"/>
</dbReference>
<protein>
    <submittedName>
        <fullName evidence="2">Uncharacterized protein</fullName>
    </submittedName>
</protein>
<evidence type="ECO:0000313" key="2">
    <source>
        <dbReference type="EMBL" id="THU47504.1"/>
    </source>
</evidence>
<evidence type="ECO:0000256" key="1">
    <source>
        <dbReference type="SAM" id="MobiDB-lite"/>
    </source>
</evidence>
<name>A0A4S8II69_MUSBA</name>
<feature type="region of interest" description="Disordered" evidence="1">
    <location>
        <begin position="52"/>
        <end position="71"/>
    </location>
</feature>
<sequence>MSSSEFGSCGSCSKLEQSDMTSFLRQGISSCTNSNPLSRFFKFDMVIISNDGNPAKLPSPESEPRSVTVCSPSKNRNLRFLNLPTGGSLSDLSQP</sequence>